<dbReference type="PIRSF" id="PIRSF500134">
    <property type="entry name" value="UDPglc_DH_bac"/>
    <property type="match status" value="1"/>
</dbReference>
<organism evidence="9 10">
    <name type="scientific">Streptomyces sanyensis</name>
    <dbReference type="NCBI Taxonomy" id="568869"/>
    <lineage>
        <taxon>Bacteria</taxon>
        <taxon>Bacillati</taxon>
        <taxon>Actinomycetota</taxon>
        <taxon>Actinomycetes</taxon>
        <taxon>Kitasatosporales</taxon>
        <taxon>Streptomycetaceae</taxon>
        <taxon>Streptomyces</taxon>
    </lineage>
</organism>
<dbReference type="RefSeq" id="WP_345615175.1">
    <property type="nucleotide sequence ID" value="NZ_BAABJV010000013.1"/>
</dbReference>
<dbReference type="Pfam" id="PF03721">
    <property type="entry name" value="UDPG_MGDP_dh_N"/>
    <property type="match status" value="1"/>
</dbReference>
<evidence type="ECO:0000259" key="8">
    <source>
        <dbReference type="SMART" id="SM00984"/>
    </source>
</evidence>
<reference evidence="10" key="1">
    <citation type="journal article" date="2019" name="Int. J. Syst. Evol. Microbiol.">
        <title>The Global Catalogue of Microorganisms (GCM) 10K type strain sequencing project: providing services to taxonomists for standard genome sequencing and annotation.</title>
        <authorList>
            <consortium name="The Broad Institute Genomics Platform"/>
            <consortium name="The Broad Institute Genome Sequencing Center for Infectious Disease"/>
            <person name="Wu L."/>
            <person name="Ma J."/>
        </authorList>
    </citation>
    <scope>NUCLEOTIDE SEQUENCE [LARGE SCALE GENOMIC DNA]</scope>
    <source>
        <strain evidence="10">JCM 18324</strain>
    </source>
</reference>
<comment type="pathway">
    <text evidence="1">Nucleotide-sugar biosynthesis; UDP-alpha-D-glucuronate biosynthesis; UDP-alpha-D-glucuronate from UDP-alpha-D-glucose: step 1/1.</text>
</comment>
<gene>
    <name evidence="9" type="ORF">GCM10023329_44340</name>
</gene>
<evidence type="ECO:0000256" key="5">
    <source>
        <dbReference type="ARBA" id="ARBA00023027"/>
    </source>
</evidence>
<dbReference type="EC" id="1.1.1.22" evidence="3 7"/>
<evidence type="ECO:0000256" key="4">
    <source>
        <dbReference type="ARBA" id="ARBA00023002"/>
    </source>
</evidence>
<comment type="caution">
    <text evidence="9">The sequence shown here is derived from an EMBL/GenBank/DDBJ whole genome shotgun (WGS) entry which is preliminary data.</text>
</comment>
<dbReference type="PANTHER" id="PTHR43750:SF3">
    <property type="entry name" value="UDP-GLUCOSE 6-DEHYDROGENASE TUAD"/>
    <property type="match status" value="1"/>
</dbReference>
<dbReference type="Pfam" id="PF03720">
    <property type="entry name" value="UDPG_MGDP_dh_C"/>
    <property type="match status" value="1"/>
</dbReference>
<dbReference type="InterPro" id="IPR036220">
    <property type="entry name" value="UDP-Glc/GDP-Man_DH_C_sf"/>
</dbReference>
<comment type="catalytic activity">
    <reaction evidence="6 7">
        <text>UDP-alpha-D-glucose + 2 NAD(+) + H2O = UDP-alpha-D-glucuronate + 2 NADH + 3 H(+)</text>
        <dbReference type="Rhea" id="RHEA:23596"/>
        <dbReference type="ChEBI" id="CHEBI:15377"/>
        <dbReference type="ChEBI" id="CHEBI:15378"/>
        <dbReference type="ChEBI" id="CHEBI:57540"/>
        <dbReference type="ChEBI" id="CHEBI:57945"/>
        <dbReference type="ChEBI" id="CHEBI:58052"/>
        <dbReference type="ChEBI" id="CHEBI:58885"/>
        <dbReference type="EC" id="1.1.1.22"/>
    </reaction>
</comment>
<dbReference type="SMART" id="SM00984">
    <property type="entry name" value="UDPG_MGDP_dh_C"/>
    <property type="match status" value="1"/>
</dbReference>
<evidence type="ECO:0000256" key="7">
    <source>
        <dbReference type="PIRNR" id="PIRNR000124"/>
    </source>
</evidence>
<feature type="domain" description="UDP-glucose/GDP-mannose dehydrogenase C-terminal" evidence="8">
    <location>
        <begin position="326"/>
        <end position="427"/>
    </location>
</feature>
<dbReference type="SUPFAM" id="SSF51735">
    <property type="entry name" value="NAD(P)-binding Rossmann-fold domains"/>
    <property type="match status" value="1"/>
</dbReference>
<dbReference type="InterPro" id="IPR014027">
    <property type="entry name" value="UDP-Glc/GDP-Man_DH_C"/>
</dbReference>
<dbReference type="Pfam" id="PF00984">
    <property type="entry name" value="UDPG_MGDP_dh"/>
    <property type="match status" value="1"/>
</dbReference>
<evidence type="ECO:0000313" key="9">
    <source>
        <dbReference type="EMBL" id="GAA4788299.1"/>
    </source>
</evidence>
<evidence type="ECO:0000256" key="3">
    <source>
        <dbReference type="ARBA" id="ARBA00012954"/>
    </source>
</evidence>
<evidence type="ECO:0000313" key="10">
    <source>
        <dbReference type="Proteomes" id="UP001501147"/>
    </source>
</evidence>
<dbReference type="SUPFAM" id="SSF48179">
    <property type="entry name" value="6-phosphogluconate dehydrogenase C-terminal domain-like"/>
    <property type="match status" value="1"/>
</dbReference>
<keyword evidence="10" id="KW-1185">Reference proteome</keyword>
<dbReference type="InterPro" id="IPR008927">
    <property type="entry name" value="6-PGluconate_DH-like_C_sf"/>
</dbReference>
<dbReference type="InterPro" id="IPR001732">
    <property type="entry name" value="UDP-Glc/GDP-Man_DH_N"/>
</dbReference>
<accession>A0ABP9AZ39</accession>
<keyword evidence="5 7" id="KW-0520">NAD</keyword>
<dbReference type="PIRSF" id="PIRSF000124">
    <property type="entry name" value="UDPglc_GDPman_dh"/>
    <property type="match status" value="1"/>
</dbReference>
<dbReference type="NCBIfam" id="TIGR03026">
    <property type="entry name" value="NDP-sugDHase"/>
    <property type="match status" value="1"/>
</dbReference>
<keyword evidence="4 7" id="KW-0560">Oxidoreductase</keyword>
<dbReference type="SUPFAM" id="SSF52413">
    <property type="entry name" value="UDP-glucose/GDP-mannose dehydrogenase C-terminal domain"/>
    <property type="match status" value="1"/>
</dbReference>
<dbReference type="InterPro" id="IPR028357">
    <property type="entry name" value="UDPglc_DH_bac"/>
</dbReference>
<dbReference type="PANTHER" id="PTHR43750">
    <property type="entry name" value="UDP-GLUCOSE 6-DEHYDROGENASE TUAD"/>
    <property type="match status" value="1"/>
</dbReference>
<proteinExistence type="inferred from homology"/>
<comment type="similarity">
    <text evidence="2 7">Belongs to the UDP-glucose/GDP-mannose dehydrogenase family.</text>
</comment>
<dbReference type="InterPro" id="IPR036291">
    <property type="entry name" value="NAD(P)-bd_dom_sf"/>
</dbReference>
<evidence type="ECO:0000256" key="6">
    <source>
        <dbReference type="ARBA" id="ARBA00047473"/>
    </source>
</evidence>
<dbReference type="Proteomes" id="UP001501147">
    <property type="component" value="Unassembled WGS sequence"/>
</dbReference>
<sequence>MALKITVIGTGYLGATHAAAMAELGFEVLGLDVVPEKIELLSSGRVPMYEPGLEDLLRRHVAGAEGSTGRLRFTTSWEEVGAFGDVHFVCVNTPQKHGEYACDMSFVDAAFTSLAPHLHGPALVVGKSTVPVGSAERLARVLEEQSPGDVELAWNPEFLREGFAVDDTLHPDRIVVGVRSAHAEKLLREVYATPVAEGSPFVVTDYPTAELVKTAANSFLATKISFINAMAEVCEAAGGDVVKLAEAIGHDERIGRKFLRAGVGFGGGCLPKDIRAFMARAGELGADQALTFLREVDSVNMRRRGHMVELAREAVGGGSFLGKRVAVLGATFKPDSDDVRDSPALNVAGQIQLQGGQVTVYDPKGNDNARRLFPTLAYADSAQEAVRGADVVLHLTEWREFRELDPAVLGEAVSSRIVLDGRNALDGEAWRAAGWTYRAMGRPRA</sequence>
<dbReference type="EMBL" id="BAABJV010000013">
    <property type="protein sequence ID" value="GAA4788299.1"/>
    <property type="molecule type" value="Genomic_DNA"/>
</dbReference>
<dbReference type="InterPro" id="IPR017476">
    <property type="entry name" value="UDP-Glc/GDP-Man"/>
</dbReference>
<evidence type="ECO:0000256" key="2">
    <source>
        <dbReference type="ARBA" id="ARBA00006601"/>
    </source>
</evidence>
<protein>
    <recommendedName>
        <fullName evidence="3 7">UDP-glucose 6-dehydrogenase</fullName>
        <ecNumber evidence="3 7">1.1.1.22</ecNumber>
    </recommendedName>
</protein>
<evidence type="ECO:0000256" key="1">
    <source>
        <dbReference type="ARBA" id="ARBA00004701"/>
    </source>
</evidence>
<dbReference type="Gene3D" id="1.20.5.100">
    <property type="entry name" value="Cytochrome c1, transmembrane anchor, C-terminal"/>
    <property type="match status" value="1"/>
</dbReference>
<dbReference type="InterPro" id="IPR014026">
    <property type="entry name" value="UDP-Glc/GDP-Man_DH_dimer"/>
</dbReference>
<name>A0ABP9AZ39_9ACTN</name>
<dbReference type="Gene3D" id="3.40.50.720">
    <property type="entry name" value="NAD(P)-binding Rossmann-like Domain"/>
    <property type="match status" value="2"/>
</dbReference>